<evidence type="ECO:0000313" key="1">
    <source>
        <dbReference type="EMBL" id="OEL38350.1"/>
    </source>
</evidence>
<dbReference type="PANTHER" id="PTHR47482">
    <property type="entry name" value="OS11G0632001 PROTEIN"/>
    <property type="match status" value="1"/>
</dbReference>
<protein>
    <submittedName>
        <fullName evidence="1">Uncharacterized protein</fullName>
    </submittedName>
</protein>
<gene>
    <name evidence="1" type="ORF">BAE44_0000631</name>
</gene>
<keyword evidence="2" id="KW-1185">Reference proteome</keyword>
<evidence type="ECO:0000313" key="2">
    <source>
        <dbReference type="Proteomes" id="UP000095767"/>
    </source>
</evidence>
<dbReference type="AlphaFoldDB" id="A0A1E5WMI8"/>
<proteinExistence type="predicted"/>
<name>A0A1E5WMI8_9POAL</name>
<dbReference type="EMBL" id="LWDX02002102">
    <property type="protein sequence ID" value="OEL38350.1"/>
    <property type="molecule type" value="Genomic_DNA"/>
</dbReference>
<dbReference type="OrthoDB" id="685682at2759"/>
<dbReference type="STRING" id="888268.A0A1E5WMI8"/>
<accession>A0A1E5WMI8</accession>
<dbReference type="PANTHER" id="PTHR47482:SF5">
    <property type="entry name" value="FAR1 DOMAIN-CONTAINING PROTEIN"/>
    <property type="match status" value="1"/>
</dbReference>
<dbReference type="Proteomes" id="UP000095767">
    <property type="component" value="Unassembled WGS sequence"/>
</dbReference>
<comment type="caution">
    <text evidence="1">The sequence shown here is derived from an EMBL/GenBank/DDBJ whole genome shotgun (WGS) entry which is preliminary data.</text>
</comment>
<reference evidence="1 2" key="1">
    <citation type="submission" date="2016-09" db="EMBL/GenBank/DDBJ databases">
        <title>The draft genome of Dichanthelium oligosanthes: A C3 panicoid grass species.</title>
        <authorList>
            <person name="Studer A.J."/>
            <person name="Schnable J.C."/>
            <person name="Brutnell T.P."/>
        </authorList>
    </citation>
    <scope>NUCLEOTIDE SEQUENCE [LARGE SCALE GENOMIC DNA]</scope>
    <source>
        <strain evidence="2">cv. Kellogg 1175</strain>
        <tissue evidence="1">Leaf</tissue>
    </source>
</reference>
<organism evidence="1 2">
    <name type="scientific">Dichanthelium oligosanthes</name>
    <dbReference type="NCBI Taxonomy" id="888268"/>
    <lineage>
        <taxon>Eukaryota</taxon>
        <taxon>Viridiplantae</taxon>
        <taxon>Streptophyta</taxon>
        <taxon>Embryophyta</taxon>
        <taxon>Tracheophyta</taxon>
        <taxon>Spermatophyta</taxon>
        <taxon>Magnoliopsida</taxon>
        <taxon>Liliopsida</taxon>
        <taxon>Poales</taxon>
        <taxon>Poaceae</taxon>
        <taxon>PACMAD clade</taxon>
        <taxon>Panicoideae</taxon>
        <taxon>Panicodae</taxon>
        <taxon>Paniceae</taxon>
        <taxon>Dichantheliinae</taxon>
        <taxon>Dichanthelium</taxon>
    </lineage>
</organism>
<sequence>MSARCECKAFVKAKWNKKKGYWFFERIRKAAAAREERQNDVKKLLEFFNEMKTHNEYFFYEVQVDSHNVIKNVFWSHASQRAEYRDFGCGCASTAADGCAAAAPVIALTSKLNSPCVVWTANAVTLP</sequence>